<dbReference type="FunFam" id="1.20.1640.10:FF:000011">
    <property type="entry name" value="Dispatched RND transporter family member 1"/>
    <property type="match status" value="1"/>
</dbReference>
<dbReference type="SUPFAM" id="SSF82866">
    <property type="entry name" value="Multidrug efflux transporter AcrB transmembrane domain"/>
    <property type="match status" value="2"/>
</dbReference>
<dbReference type="InterPro" id="IPR000731">
    <property type="entry name" value="SSD"/>
</dbReference>
<dbReference type="RefSeq" id="XP_032804368.1">
    <property type="nucleotide sequence ID" value="XM_032948477.1"/>
</dbReference>
<keyword evidence="3 11" id="KW-0812">Transmembrane</keyword>
<dbReference type="AlphaFoldDB" id="A0AAJ7WPV2"/>
<feature type="transmembrane region" description="Helical" evidence="11">
    <location>
        <begin position="872"/>
        <end position="894"/>
    </location>
</feature>
<protein>
    <recommendedName>
        <fullName evidence="9">Protein dispatched homolog 1</fullName>
    </recommendedName>
</protein>
<comment type="function">
    <text evidence="8">Functions in hedgehog (Hh) signaling. Regulates the release and extracellular accumulation of cholesterol-modified hedgehog proteins and is hence required for effective production of the Hh signal. Synergizes with SCUBE2 to cause an increase in SHH secretion.</text>
</comment>
<gene>
    <name evidence="15" type="primary">LOC116939719</name>
</gene>
<comment type="subcellular location">
    <subcellularLocation>
        <location evidence="1">Membrane</location>
        <topology evidence="1">Multi-pass membrane protein</topology>
    </subcellularLocation>
</comment>
<feature type="transmembrane region" description="Helical" evidence="11">
    <location>
        <begin position="943"/>
        <end position="962"/>
    </location>
</feature>
<dbReference type="PROSITE" id="PS50156">
    <property type="entry name" value="SSD"/>
    <property type="match status" value="1"/>
</dbReference>
<dbReference type="Pfam" id="PF03176">
    <property type="entry name" value="MMPL"/>
    <property type="match status" value="1"/>
</dbReference>
<feature type="region of interest" description="Disordered" evidence="10">
    <location>
        <begin position="1079"/>
        <end position="1155"/>
    </location>
</feature>
<dbReference type="FunFam" id="1.20.1640.10:FF:000009">
    <property type="entry name" value="Dispatched homolog 1 (Drosophila)"/>
    <property type="match status" value="1"/>
</dbReference>
<dbReference type="KEGG" id="pmrn:116939719"/>
<dbReference type="Pfam" id="PF12349">
    <property type="entry name" value="Sterol-sensing"/>
    <property type="match status" value="1"/>
</dbReference>
<dbReference type="InterPro" id="IPR052081">
    <property type="entry name" value="Dispatched_Hh_regulator"/>
</dbReference>
<dbReference type="Proteomes" id="UP001318040">
    <property type="component" value="Chromosome 6"/>
</dbReference>
<evidence type="ECO:0000256" key="4">
    <source>
        <dbReference type="ARBA" id="ARBA00022989"/>
    </source>
</evidence>
<feature type="transmembrane region" description="Helical" evidence="11">
    <location>
        <begin position="968"/>
        <end position="991"/>
    </location>
</feature>
<feature type="compositionally biased region" description="Gly residues" evidence="10">
    <location>
        <begin position="705"/>
        <end position="722"/>
    </location>
</feature>
<evidence type="ECO:0000256" key="1">
    <source>
        <dbReference type="ARBA" id="ARBA00004141"/>
    </source>
</evidence>
<dbReference type="InterPro" id="IPR053958">
    <property type="entry name" value="HMGCR/SNAP/NPC1-like_SSD"/>
</dbReference>
<feature type="transmembrane region" description="Helical" evidence="11">
    <location>
        <begin position="534"/>
        <end position="553"/>
    </location>
</feature>
<dbReference type="Gene3D" id="1.20.1640.10">
    <property type="entry name" value="Multidrug efflux transporter AcrB transmembrane domain"/>
    <property type="match status" value="2"/>
</dbReference>
<feature type="transmembrane region" description="Helical" evidence="11">
    <location>
        <begin position="449"/>
        <end position="472"/>
    </location>
</feature>
<keyword evidence="2" id="KW-0217">Developmental protein</keyword>
<keyword evidence="5 11" id="KW-0472">Membrane</keyword>
<evidence type="ECO:0000256" key="12">
    <source>
        <dbReference type="SAM" id="SignalP"/>
    </source>
</evidence>
<feature type="transmembrane region" description="Helical" evidence="11">
    <location>
        <begin position="844"/>
        <end position="865"/>
    </location>
</feature>
<feature type="transmembrane region" description="Helical" evidence="11">
    <location>
        <begin position="331"/>
        <end position="352"/>
    </location>
</feature>
<proteinExistence type="inferred from homology"/>
<feature type="chain" id="PRO_5042487099" description="Protein dispatched homolog 1" evidence="12">
    <location>
        <begin position="18"/>
        <end position="1249"/>
    </location>
</feature>
<feature type="region of interest" description="Disordered" evidence="10">
    <location>
        <begin position="1022"/>
        <end position="1055"/>
    </location>
</feature>
<feature type="region of interest" description="Disordered" evidence="10">
    <location>
        <begin position="689"/>
        <end position="722"/>
    </location>
</feature>
<feature type="transmembrane region" description="Helical" evidence="11">
    <location>
        <begin position="418"/>
        <end position="437"/>
    </location>
</feature>
<keyword evidence="14" id="KW-1185">Reference proteome</keyword>
<comment type="similarity">
    <text evidence="7">Belongs to the dispatched family.</text>
</comment>
<reference evidence="15" key="1">
    <citation type="submission" date="2025-08" db="UniProtKB">
        <authorList>
            <consortium name="RefSeq"/>
        </authorList>
    </citation>
    <scope>IDENTIFICATION</scope>
    <source>
        <tissue evidence="15">Sperm</tissue>
    </source>
</reference>
<evidence type="ECO:0000256" key="11">
    <source>
        <dbReference type="SAM" id="Phobius"/>
    </source>
</evidence>
<feature type="transmembrane region" description="Helical" evidence="11">
    <location>
        <begin position="305"/>
        <end position="324"/>
    </location>
</feature>
<dbReference type="GO" id="GO:0016020">
    <property type="term" value="C:membrane"/>
    <property type="evidence" value="ECO:0007669"/>
    <property type="project" value="UniProtKB-SubCell"/>
</dbReference>
<evidence type="ECO:0000256" key="9">
    <source>
        <dbReference type="ARBA" id="ARBA00067561"/>
    </source>
</evidence>
<feature type="compositionally biased region" description="Low complexity" evidence="10">
    <location>
        <begin position="1105"/>
        <end position="1118"/>
    </location>
</feature>
<dbReference type="PANTHER" id="PTHR45951:SF4">
    <property type="entry name" value="PROTEIN DISPATCHED HOMOLOG 1"/>
    <property type="match status" value="1"/>
</dbReference>
<sequence>MCTLLIVVCALVGVLVPELPDFSDPLLGFEPRGTEISQRLVTWNNMLKNTGYMATLANYPFKYAEQVSRSQGQLDKPWNDDYGRDRRAAEWDFHTDAFFCDPPGDGYSRVVFAAADGGSLWNITTIRSMCSLYDARVSSHRTFPELCQRTTTAVCCPSWSLGNYVALLGNRSSCREVTERDLAHALRLLQACAPLYRNGSLGPDCWDAGAGRRDRAKCQAVPRRCARHNAVYQILHYLVDKDFLATGGGEGAARLRYSMLFVPTEKGDGMMRLYRDNLERWNRTDGVTSVVGIEFGIKHSLFQDYLLTDTVYPAVAMVIVLLLMCVYTGSVFVTLMTMFAIVSSLIVAYFVYRVVLRFEFFPFMNLTALVVLVGVGADDAFVLCDVWRHAKADRRAAKGPGAGDAGLTETVRATLRHAALSMFVTSFTTAAAFYANYVSSITAVRCFGVYAGTAVLANYGLMVSWLPAVVVLHERYLADAFRPRGGCPGGAGEGPSLPRRLWAPVERSRRAASAASRAFFERLLPRIVVRLRHAWLCGFVALAAGGAYAVFAWPGMRLPSLELAEFRVFAPSHPFERYDAEHRALFAFERAGRPGSGGGDDLALPVTLIWGVVPEDNGDPLNPADRGKLVLDPGFDVASAESQLWLLDFCRRLRNHSLYLHREREADFSGCFIETFKQWMESEDCDDAVDDQHRHRQQQRRRDGGGGGAAASRGGGDAGGRGGPLGLSLGGVGLAPCCSSSAFPYERDVFEFCIKRAVLELERRFRVTLDGRTPGPRFDANDSLRAVLVEFPSSYRFTLAHERMARFRHEVDAWLHAELLTAPPGLRRGWFVSSLEFYDLQASLWAGSLLSLGLAVGLAFGVMLLTTRSLAVSVYALLAIAGSIAVTTGSLALLGWELNVLESVTVSVAVGLAVDFAVHYGVAYRLAPGPGRRARVSFSLGRMGPAVAMAALTTFLAGAMMMPSTVLAYTQLGTFLMLVMAVSWAYATFFFQSLCCCLGPRGENPTAPDLCCGVARPCVGTPGQKKTTTEEEEEEESKTTLGKRVHYGNGGPRTGAEEYQLQALTSEHGADENVCDASAPERLNRDLDAASVTDEDGVEEDGIGEDPAAASSVASSSSPTIPEEENGAAATGPHDAEASPLRVGPKRRLPRSGRLNGGVDFIARAERTVPVESLLEALEGMGSVAERGSLNGMRPALRLALRGSAGTRDGAGACQATRSLDPIVLPNSEPGVPDVWLKRADASPDSCSV</sequence>
<dbReference type="PANTHER" id="PTHR45951">
    <property type="entry name" value="PROTEIN DISPATCHED-RELATED"/>
    <property type="match status" value="1"/>
</dbReference>
<evidence type="ECO:0000313" key="15">
    <source>
        <dbReference type="RefSeq" id="XP_032804368.1"/>
    </source>
</evidence>
<dbReference type="GO" id="GO:0007224">
    <property type="term" value="P:smoothened signaling pathway"/>
    <property type="evidence" value="ECO:0007669"/>
    <property type="project" value="TreeGrafter"/>
</dbReference>
<feature type="compositionally biased region" description="Acidic residues" evidence="10">
    <location>
        <begin position="1093"/>
        <end position="1104"/>
    </location>
</feature>
<evidence type="ECO:0000256" key="8">
    <source>
        <dbReference type="ARBA" id="ARBA00060153"/>
    </source>
</evidence>
<accession>A0AAJ7WPV2</accession>
<keyword evidence="6" id="KW-0325">Glycoprotein</keyword>
<keyword evidence="4 11" id="KW-1133">Transmembrane helix</keyword>
<evidence type="ECO:0000256" key="6">
    <source>
        <dbReference type="ARBA" id="ARBA00023180"/>
    </source>
</evidence>
<organism evidence="14 15">
    <name type="scientific">Petromyzon marinus</name>
    <name type="common">Sea lamprey</name>
    <dbReference type="NCBI Taxonomy" id="7757"/>
    <lineage>
        <taxon>Eukaryota</taxon>
        <taxon>Metazoa</taxon>
        <taxon>Chordata</taxon>
        <taxon>Craniata</taxon>
        <taxon>Vertebrata</taxon>
        <taxon>Cyclostomata</taxon>
        <taxon>Hyperoartia</taxon>
        <taxon>Petromyzontiformes</taxon>
        <taxon>Petromyzontidae</taxon>
        <taxon>Petromyzon</taxon>
    </lineage>
</organism>
<evidence type="ECO:0000256" key="3">
    <source>
        <dbReference type="ARBA" id="ARBA00022692"/>
    </source>
</evidence>
<evidence type="ECO:0000313" key="14">
    <source>
        <dbReference type="Proteomes" id="UP001318040"/>
    </source>
</evidence>
<dbReference type="GO" id="GO:1904680">
    <property type="term" value="F:peptide transmembrane transporter activity"/>
    <property type="evidence" value="ECO:0007669"/>
    <property type="project" value="TreeGrafter"/>
</dbReference>
<evidence type="ECO:0000259" key="13">
    <source>
        <dbReference type="PROSITE" id="PS50156"/>
    </source>
</evidence>
<name>A0AAJ7WPV2_PETMA</name>
<feature type="domain" description="SSD" evidence="13">
    <location>
        <begin position="330"/>
        <end position="472"/>
    </location>
</feature>
<feature type="transmembrane region" description="Helical" evidence="11">
    <location>
        <begin position="364"/>
        <end position="387"/>
    </location>
</feature>
<evidence type="ECO:0000256" key="7">
    <source>
        <dbReference type="ARBA" id="ARBA00038046"/>
    </source>
</evidence>
<keyword evidence="12" id="KW-0732">Signal</keyword>
<evidence type="ECO:0000256" key="10">
    <source>
        <dbReference type="SAM" id="MobiDB-lite"/>
    </source>
</evidence>
<evidence type="ECO:0000256" key="2">
    <source>
        <dbReference type="ARBA" id="ARBA00022473"/>
    </source>
</evidence>
<feature type="signal peptide" evidence="12">
    <location>
        <begin position="1"/>
        <end position="17"/>
    </location>
</feature>
<feature type="transmembrane region" description="Helical" evidence="11">
    <location>
        <begin position="900"/>
        <end position="922"/>
    </location>
</feature>
<dbReference type="InterPro" id="IPR004869">
    <property type="entry name" value="MMPL_dom"/>
</dbReference>
<evidence type="ECO:0000256" key="5">
    <source>
        <dbReference type="ARBA" id="ARBA00023136"/>
    </source>
</evidence>